<feature type="domain" description="Transglutaminase-like" evidence="2">
    <location>
        <begin position="308"/>
        <end position="380"/>
    </location>
</feature>
<dbReference type="Gene3D" id="2.60.40.3140">
    <property type="match status" value="1"/>
</dbReference>
<dbReference type="EMBL" id="JACJIQ010000013">
    <property type="protein sequence ID" value="MBA9078459.1"/>
    <property type="molecule type" value="Genomic_DNA"/>
</dbReference>
<dbReference type="Gene3D" id="2.60.120.1130">
    <property type="match status" value="1"/>
</dbReference>
<protein>
    <recommendedName>
        <fullName evidence="6">DUF3857 domain-containing protein</fullName>
    </recommendedName>
</protein>
<sequence length="655" mass="73616">MRISTPSVTSLLLLAGLLFSRVTAQAQELPVKYGKVTEDEVKMKVYAKDTSAAAVYLVDYGESYFSVTNGLKLVFERTMRIKILKKAGYDWANVEVPYYYANSSSKEYVSGIKATTYNWENGKMVAVKMDSKAIFEEKKSANWNLKKFALPAVKEGSVLDITYTVTSDFFFNLQDWTFQHSIPTAHSEYRVSIPEYFDYKKYTQGYEPMRVNETTRGNMNGGGATNNHRWVMNDLPAITSEAFITTIDDYVSKIEFELEWIRIPGEIHKRVSGSWDSFTKELMAEENFGGQLNRTGFFKSEVAAFAAIKDTLERATSIYNFVKDNVKWNESGGVVTSGNLRKIFEKKTGSAADINLLLVALLRDAGIEAYPVVMSTRDHGRIPLHSPLMTKFNYVIGCVKIGGKDVLVDATDPMQPLGLLPKRCLNGQGWLVTKEGGAWVPLQTAERTVEYISADLQVLPTGALRGKVKESSGGHAGVSLRHAVHETGESKYLEKLAQSQSKFERKQPVLQNLKELNRPVDLEYELLSDGDAQPKDIIYLNPMVLKGTAENPFKLAERKYPVDFGFAKEDLYVCSFTIPEGYAVEELPKAIIMSLPENKGKFTYMLQAQGNKIQVMSKVTIASPIFYAEEYEFLKSFYAQVLAKQAEQIVLRKKS</sequence>
<dbReference type="RefSeq" id="WP_182513671.1">
    <property type="nucleotide sequence ID" value="NZ_JACJIQ010000013.1"/>
</dbReference>
<dbReference type="SUPFAM" id="SSF54001">
    <property type="entry name" value="Cysteine proteinases"/>
    <property type="match status" value="1"/>
</dbReference>
<evidence type="ECO:0000313" key="4">
    <source>
        <dbReference type="EMBL" id="MBA9078459.1"/>
    </source>
</evidence>
<proteinExistence type="predicted"/>
<dbReference type="Pfam" id="PF01841">
    <property type="entry name" value="Transglut_core"/>
    <property type="match status" value="1"/>
</dbReference>
<evidence type="ECO:0000259" key="3">
    <source>
        <dbReference type="Pfam" id="PF12969"/>
    </source>
</evidence>
<dbReference type="Proteomes" id="UP000563094">
    <property type="component" value="Unassembled WGS sequence"/>
</dbReference>
<keyword evidence="1" id="KW-0732">Signal</keyword>
<organism evidence="4 5">
    <name type="scientific">Rufibacter quisquiliarum</name>
    <dbReference type="NCBI Taxonomy" id="1549639"/>
    <lineage>
        <taxon>Bacteria</taxon>
        <taxon>Pseudomonadati</taxon>
        <taxon>Bacteroidota</taxon>
        <taxon>Cytophagia</taxon>
        <taxon>Cytophagales</taxon>
        <taxon>Hymenobacteraceae</taxon>
        <taxon>Rufibacter</taxon>
    </lineage>
</organism>
<evidence type="ECO:0000259" key="2">
    <source>
        <dbReference type="Pfam" id="PF01841"/>
    </source>
</evidence>
<dbReference type="Pfam" id="PF12969">
    <property type="entry name" value="DUF3857"/>
    <property type="match status" value="1"/>
</dbReference>
<dbReference type="InterPro" id="IPR038765">
    <property type="entry name" value="Papain-like_cys_pep_sf"/>
</dbReference>
<reference evidence="4 5" key="1">
    <citation type="submission" date="2020-08" db="EMBL/GenBank/DDBJ databases">
        <title>Genomic Encyclopedia of Type Strains, Phase IV (KMG-IV): sequencing the most valuable type-strain genomes for metagenomic binning, comparative biology and taxonomic classification.</title>
        <authorList>
            <person name="Goeker M."/>
        </authorList>
    </citation>
    <scope>NUCLEOTIDE SEQUENCE [LARGE SCALE GENOMIC DNA]</scope>
    <source>
        <strain evidence="4 5">DSM 29854</strain>
    </source>
</reference>
<evidence type="ECO:0000313" key="5">
    <source>
        <dbReference type="Proteomes" id="UP000563094"/>
    </source>
</evidence>
<name>A0A839GNS7_9BACT</name>
<dbReference type="InterPro" id="IPR024618">
    <property type="entry name" value="DUF3857"/>
</dbReference>
<dbReference type="InterPro" id="IPR002931">
    <property type="entry name" value="Transglutaminase-like"/>
</dbReference>
<keyword evidence="5" id="KW-1185">Reference proteome</keyword>
<evidence type="ECO:0000256" key="1">
    <source>
        <dbReference type="SAM" id="SignalP"/>
    </source>
</evidence>
<evidence type="ECO:0008006" key="6">
    <source>
        <dbReference type="Google" id="ProtNLM"/>
    </source>
</evidence>
<comment type="caution">
    <text evidence="4">The sequence shown here is derived from an EMBL/GenBank/DDBJ whole genome shotgun (WGS) entry which is preliminary data.</text>
</comment>
<feature type="domain" description="DUF3857" evidence="3">
    <location>
        <begin position="75"/>
        <end position="238"/>
    </location>
</feature>
<feature type="chain" id="PRO_5032473073" description="DUF3857 domain-containing protein" evidence="1">
    <location>
        <begin position="27"/>
        <end position="655"/>
    </location>
</feature>
<feature type="signal peptide" evidence="1">
    <location>
        <begin position="1"/>
        <end position="26"/>
    </location>
</feature>
<accession>A0A839GNS7</accession>
<dbReference type="AlphaFoldDB" id="A0A839GNS7"/>
<gene>
    <name evidence="4" type="ORF">FHS90_003187</name>
</gene>
<dbReference type="Gene3D" id="3.10.620.30">
    <property type="match status" value="1"/>
</dbReference>